<dbReference type="InterPro" id="IPR002376">
    <property type="entry name" value="Formyl_transf_N"/>
</dbReference>
<feature type="transmembrane region" description="Helical" evidence="7">
    <location>
        <begin position="50"/>
        <end position="78"/>
    </location>
</feature>
<dbReference type="EMBL" id="SGXA01000002">
    <property type="protein sequence ID" value="RZS71930.1"/>
    <property type="molecule type" value="Genomic_DNA"/>
</dbReference>
<dbReference type="Gene3D" id="3.40.50.170">
    <property type="entry name" value="Formyl transferase, N-terminal domain"/>
    <property type="match status" value="1"/>
</dbReference>
<feature type="binding site" evidence="6">
    <location>
        <position position="211"/>
    </location>
    <ligand>
        <name>(6R)-10-formyltetrahydrofolate</name>
        <dbReference type="ChEBI" id="CHEBI:195366"/>
    </ligand>
</feature>
<keyword evidence="7" id="KW-1133">Transmembrane helix</keyword>
<dbReference type="EC" id="2.1.2.2" evidence="6"/>
<keyword evidence="3 6" id="KW-0658">Purine biosynthesis</keyword>
<accession>A0A4Q7MXT6</accession>
<name>A0A4Q7MXT6_9BACT</name>
<evidence type="ECO:0000256" key="4">
    <source>
        <dbReference type="ARBA" id="ARBA00038440"/>
    </source>
</evidence>
<evidence type="ECO:0000256" key="5">
    <source>
        <dbReference type="ARBA" id="ARBA00047664"/>
    </source>
</evidence>
<keyword evidence="11" id="KW-1185">Reference proteome</keyword>
<dbReference type="InterPro" id="IPR001555">
    <property type="entry name" value="GART_AS"/>
</dbReference>
<feature type="transmembrane region" description="Helical" evidence="7">
    <location>
        <begin position="16"/>
        <end position="38"/>
    </location>
</feature>
<reference evidence="10 11" key="1">
    <citation type="submission" date="2019-02" db="EMBL/GenBank/DDBJ databases">
        <title>Genomic Encyclopedia of Type Strains, Phase IV (KMG-IV): sequencing the most valuable type-strain genomes for metagenomic binning, comparative biology and taxonomic classification.</title>
        <authorList>
            <person name="Goeker M."/>
        </authorList>
    </citation>
    <scope>NUCLEOTIDE SEQUENCE [LARGE SCALE GENOMIC DNA]</scope>
    <source>
        <strain evidence="10 11">DSM 18116</strain>
    </source>
</reference>
<dbReference type="Proteomes" id="UP000293874">
    <property type="component" value="Unassembled WGS sequence"/>
</dbReference>
<dbReference type="Pfam" id="PF00551">
    <property type="entry name" value="Formyl_trans_N"/>
    <property type="match status" value="1"/>
</dbReference>
<dbReference type="InterPro" id="IPR004607">
    <property type="entry name" value="GART"/>
</dbReference>
<comment type="catalytic activity">
    <reaction evidence="5 6">
        <text>N(1)-(5-phospho-beta-D-ribosyl)glycinamide + (6R)-10-formyltetrahydrofolate = N(2)-formyl-N(1)-(5-phospho-beta-D-ribosyl)glycinamide + (6S)-5,6,7,8-tetrahydrofolate + H(+)</text>
        <dbReference type="Rhea" id="RHEA:15053"/>
        <dbReference type="ChEBI" id="CHEBI:15378"/>
        <dbReference type="ChEBI" id="CHEBI:57453"/>
        <dbReference type="ChEBI" id="CHEBI:143788"/>
        <dbReference type="ChEBI" id="CHEBI:147286"/>
        <dbReference type="ChEBI" id="CHEBI:195366"/>
        <dbReference type="EC" id="2.1.2.2"/>
    </reaction>
</comment>
<dbReference type="GO" id="GO:0005829">
    <property type="term" value="C:cytosol"/>
    <property type="evidence" value="ECO:0007669"/>
    <property type="project" value="TreeGrafter"/>
</dbReference>
<dbReference type="Pfam" id="PF20584">
    <property type="entry name" value="DUF6787"/>
    <property type="match status" value="1"/>
</dbReference>
<evidence type="ECO:0000256" key="3">
    <source>
        <dbReference type="ARBA" id="ARBA00022755"/>
    </source>
</evidence>
<feature type="site" description="Raises pKa of active site His" evidence="6">
    <location>
        <position position="254"/>
    </location>
</feature>
<feature type="active site" description="Proton donor" evidence="6">
    <location>
        <position position="213"/>
    </location>
</feature>
<dbReference type="AlphaFoldDB" id="A0A4Q7MXT6"/>
<comment type="function">
    <text evidence="6">Catalyzes the transfer of a formyl group from 10-formyltetrahydrofolate to 5-phospho-ribosyl-glycinamide (GAR), producing 5-phospho-ribosyl-N-formylglycinamide (FGAR) and tetrahydrofolate.</text>
</comment>
<comment type="pathway">
    <text evidence="1 6">Purine metabolism; IMP biosynthesis via de novo pathway; N(2)-formyl-N(1)-(5-phospho-D-ribosyl)glycinamide from N(1)-(5-phospho-D-ribosyl)glycinamide (10-formyl THF route): step 1/1.</text>
</comment>
<comment type="caution">
    <text evidence="6">Lacks conserved residue(s) required for the propagation of feature annotation.</text>
</comment>
<evidence type="ECO:0000259" key="8">
    <source>
        <dbReference type="Pfam" id="PF00551"/>
    </source>
</evidence>
<evidence type="ECO:0000256" key="2">
    <source>
        <dbReference type="ARBA" id="ARBA00022679"/>
    </source>
</evidence>
<evidence type="ECO:0000256" key="6">
    <source>
        <dbReference type="HAMAP-Rule" id="MF_01930"/>
    </source>
</evidence>
<keyword evidence="2 6" id="KW-0808">Transferase</keyword>
<comment type="similarity">
    <text evidence="4 6">Belongs to the GART family.</text>
</comment>
<feature type="binding site" evidence="6">
    <location>
        <position position="172"/>
    </location>
    <ligand>
        <name>(6R)-10-formyltetrahydrofolate</name>
        <dbReference type="ChEBI" id="CHEBI:195366"/>
    </ligand>
</feature>
<dbReference type="GO" id="GO:0004644">
    <property type="term" value="F:phosphoribosylglycinamide formyltransferase activity"/>
    <property type="evidence" value="ECO:0007669"/>
    <property type="project" value="UniProtKB-UniRule"/>
</dbReference>
<evidence type="ECO:0000256" key="7">
    <source>
        <dbReference type="SAM" id="Phobius"/>
    </source>
</evidence>
<gene>
    <name evidence="6" type="primary">purN</name>
    <name evidence="10" type="ORF">EV199_3843</name>
</gene>
<dbReference type="PANTHER" id="PTHR43369">
    <property type="entry name" value="PHOSPHORIBOSYLGLYCINAMIDE FORMYLTRANSFERASE"/>
    <property type="match status" value="1"/>
</dbReference>
<evidence type="ECO:0000313" key="11">
    <source>
        <dbReference type="Proteomes" id="UP000293874"/>
    </source>
</evidence>
<dbReference type="InterPro" id="IPR036477">
    <property type="entry name" value="Formyl_transf_N_sf"/>
</dbReference>
<dbReference type="UniPathway" id="UPA00074">
    <property type="reaction ID" value="UER00126"/>
</dbReference>
<dbReference type="SUPFAM" id="SSF53328">
    <property type="entry name" value="Formyltransferase"/>
    <property type="match status" value="1"/>
</dbReference>
<feature type="binding site" evidence="6">
    <location>
        <begin position="121"/>
        <end position="123"/>
    </location>
    <ligand>
        <name>N(1)-(5-phospho-beta-D-ribosyl)glycinamide</name>
        <dbReference type="ChEBI" id="CHEBI:143788"/>
    </ligand>
</feature>
<comment type="caution">
    <text evidence="10">The sequence shown here is derived from an EMBL/GenBank/DDBJ whole genome shotgun (WGS) entry which is preliminary data.</text>
</comment>
<protein>
    <recommendedName>
        <fullName evidence="6">Phosphoribosylglycinamide formyltransferase</fullName>
        <ecNumber evidence="6">2.1.2.2</ecNumber>
    </recommendedName>
    <alternativeName>
        <fullName evidence="6">5'-phosphoribosylglycinamide transformylase</fullName>
    </alternativeName>
    <alternativeName>
        <fullName evidence="6">GAR transformylase</fullName>
        <shortName evidence="6">GART</shortName>
    </alternativeName>
</protein>
<dbReference type="PANTHER" id="PTHR43369:SF2">
    <property type="entry name" value="PHOSPHORIBOSYLGLYCINAMIDE FORMYLTRANSFERASE"/>
    <property type="match status" value="1"/>
</dbReference>
<proteinExistence type="inferred from homology"/>
<evidence type="ECO:0000259" key="9">
    <source>
        <dbReference type="Pfam" id="PF20584"/>
    </source>
</evidence>
<dbReference type="HAMAP" id="MF_01930">
    <property type="entry name" value="PurN"/>
    <property type="match status" value="1"/>
</dbReference>
<organism evidence="10 11">
    <name type="scientific">Pseudobacter ginsenosidimutans</name>
    <dbReference type="NCBI Taxonomy" id="661488"/>
    <lineage>
        <taxon>Bacteria</taxon>
        <taxon>Pseudomonadati</taxon>
        <taxon>Bacteroidota</taxon>
        <taxon>Chitinophagia</taxon>
        <taxon>Chitinophagales</taxon>
        <taxon>Chitinophagaceae</taxon>
        <taxon>Pseudobacter</taxon>
    </lineage>
</organism>
<feature type="domain" description="DUF6787" evidence="9">
    <location>
        <begin position="18"/>
        <end position="91"/>
    </location>
</feature>
<keyword evidence="7" id="KW-0812">Transmembrane</keyword>
<evidence type="ECO:0000313" key="10">
    <source>
        <dbReference type="EMBL" id="RZS71930.1"/>
    </source>
</evidence>
<dbReference type="PROSITE" id="PS00373">
    <property type="entry name" value="GART"/>
    <property type="match status" value="1"/>
</dbReference>
<feature type="domain" description="Formyl transferase N-terminal" evidence="8">
    <location>
        <begin position="112"/>
        <end position="291"/>
    </location>
</feature>
<dbReference type="InterPro" id="IPR046714">
    <property type="entry name" value="DUF6787"/>
</dbReference>
<evidence type="ECO:0000256" key="1">
    <source>
        <dbReference type="ARBA" id="ARBA00005054"/>
    </source>
</evidence>
<dbReference type="GO" id="GO:0006189">
    <property type="term" value="P:'de novo' IMP biosynthetic process"/>
    <property type="evidence" value="ECO:0007669"/>
    <property type="project" value="UniProtKB-UniRule"/>
</dbReference>
<dbReference type="RefSeq" id="WP_225979990.1">
    <property type="nucleotide sequence ID" value="NZ_CP042431.1"/>
</dbReference>
<keyword evidence="7" id="KW-0472">Membrane</keyword>
<dbReference type="CDD" id="cd08645">
    <property type="entry name" value="FMT_core_GART"/>
    <property type="match status" value="1"/>
</dbReference>
<sequence>MFERLQQKWKVNGWRLLLILVTFAVGGSLCGYLGRLILNQLTISQSVIRIILYIVLVTILWPFCVILISIPTGQFFFFRSYLKKMGQRIAGKKTQTTDKLIMNTEEKSSPFRIAVFASGAGSNAAKIIEYFKGKPGIEIGLIVCNKPEAGVLSIAQKEGIPTLLIEKEKFFRGNAYVDELQHANISFIVLAGFLWKVPVALVQAFSGHIVNIHPALLPNYGGKGMYGMHVHNAVINAKEKESGISIHFVDEVYDHGAVIYQAICSITDTDTPETLAQKIHQLEHAHYPRVIEEVITKLQKRS</sequence>